<protein>
    <recommendedName>
        <fullName evidence="4">Nucleotidyltransferase domain-containing protein</fullName>
    </recommendedName>
</protein>
<evidence type="ECO:0000256" key="1">
    <source>
        <dbReference type="SAM" id="MobiDB-lite"/>
    </source>
</evidence>
<gene>
    <name evidence="2" type="ORF">GCM10011354_00800</name>
</gene>
<accession>A0A8J3A6L8</accession>
<reference evidence="2" key="1">
    <citation type="journal article" date="2014" name="Int. J. Syst. Evol. Microbiol.">
        <title>Complete genome sequence of Corynebacterium casei LMG S-19264T (=DSM 44701T), isolated from a smear-ripened cheese.</title>
        <authorList>
            <consortium name="US DOE Joint Genome Institute (JGI-PGF)"/>
            <person name="Walter F."/>
            <person name="Albersmeier A."/>
            <person name="Kalinowski J."/>
            <person name="Ruckert C."/>
        </authorList>
    </citation>
    <scope>NUCLEOTIDE SEQUENCE</scope>
    <source>
        <strain evidence="2">CGMCC 1.14988</strain>
    </source>
</reference>
<dbReference type="OrthoDB" id="5143979at2"/>
<dbReference type="RefSeq" id="WP_130648139.1">
    <property type="nucleotide sequence ID" value="NZ_BMHA01000001.1"/>
</dbReference>
<evidence type="ECO:0008006" key="4">
    <source>
        <dbReference type="Google" id="ProtNLM"/>
    </source>
</evidence>
<proteinExistence type="predicted"/>
<comment type="caution">
    <text evidence="2">The sequence shown here is derived from an EMBL/GenBank/DDBJ whole genome shotgun (WGS) entry which is preliminary data.</text>
</comment>
<name>A0A8J3A6L8_9ACTN</name>
<reference evidence="2" key="2">
    <citation type="submission" date="2020-09" db="EMBL/GenBank/DDBJ databases">
        <authorList>
            <person name="Sun Q."/>
            <person name="Zhou Y."/>
        </authorList>
    </citation>
    <scope>NUCLEOTIDE SEQUENCE</scope>
    <source>
        <strain evidence="2">CGMCC 1.14988</strain>
    </source>
</reference>
<dbReference type="Proteomes" id="UP000650511">
    <property type="component" value="Unassembled WGS sequence"/>
</dbReference>
<keyword evidence="3" id="KW-1185">Reference proteome</keyword>
<evidence type="ECO:0000313" key="3">
    <source>
        <dbReference type="Proteomes" id="UP000650511"/>
    </source>
</evidence>
<organism evidence="2 3">
    <name type="scientific">Egicoccus halophilus</name>
    <dbReference type="NCBI Taxonomy" id="1670830"/>
    <lineage>
        <taxon>Bacteria</taxon>
        <taxon>Bacillati</taxon>
        <taxon>Actinomycetota</taxon>
        <taxon>Nitriliruptoria</taxon>
        <taxon>Egicoccales</taxon>
        <taxon>Egicoccaceae</taxon>
        <taxon>Egicoccus</taxon>
    </lineage>
</organism>
<dbReference type="InterPro" id="IPR043519">
    <property type="entry name" value="NT_sf"/>
</dbReference>
<feature type="region of interest" description="Disordered" evidence="1">
    <location>
        <begin position="1"/>
        <end position="21"/>
    </location>
</feature>
<dbReference type="SUPFAM" id="SSF81301">
    <property type="entry name" value="Nucleotidyltransferase"/>
    <property type="match status" value="1"/>
</dbReference>
<dbReference type="CDD" id="cd05403">
    <property type="entry name" value="NT_KNTase_like"/>
    <property type="match status" value="1"/>
</dbReference>
<sequence length="253" mass="26799">MHDPREGVTPQGTIRTGARRQAVSPVHEPVLRAAVDAVAGRCALYLYGSVATGTASVPTSDVDLLSIGLTAAEARRIAGSLSARFRDVCRELSIGPAGWDQLDEDGDEAYGLRVFLRHYAVHLHGPDPAASLPAFPADVRAARGFNGDLARHVGRWMTALEQGEDPARLGTRVARKTLLAVAGLVSVRDGTWTTDRRSAAGRWGQLEPQTSVESLVAWLDLPPTDPAAVQAALAGPVAAVTEAFAAEIGRWDV</sequence>
<evidence type="ECO:0000313" key="2">
    <source>
        <dbReference type="EMBL" id="GGI02568.1"/>
    </source>
</evidence>
<dbReference type="EMBL" id="BMHA01000001">
    <property type="protein sequence ID" value="GGI02568.1"/>
    <property type="molecule type" value="Genomic_DNA"/>
</dbReference>
<dbReference type="AlphaFoldDB" id="A0A8J3A6L8"/>